<dbReference type="GO" id="GO:0006402">
    <property type="term" value="P:mRNA catabolic process"/>
    <property type="evidence" value="ECO:0007669"/>
    <property type="project" value="TreeGrafter"/>
</dbReference>
<reference evidence="2" key="1">
    <citation type="journal article" date="2020" name="Nature">
        <title>Giant virus diversity and host interactions through global metagenomics.</title>
        <authorList>
            <person name="Schulz F."/>
            <person name="Roux S."/>
            <person name="Paez-Espino D."/>
            <person name="Jungbluth S."/>
            <person name="Walsh D.A."/>
            <person name="Denef V.J."/>
            <person name="McMahon K.D."/>
            <person name="Konstantinidis K.T."/>
            <person name="Eloe-Fadrosh E.A."/>
            <person name="Kyrpides N.C."/>
            <person name="Woyke T."/>
        </authorList>
    </citation>
    <scope>NUCLEOTIDE SEQUENCE</scope>
    <source>
        <strain evidence="2">GVMAG-M-3300001348-25</strain>
    </source>
</reference>
<dbReference type="Pfam" id="PF00773">
    <property type="entry name" value="RNB"/>
    <property type="match status" value="2"/>
</dbReference>
<dbReference type="EMBL" id="MN738852">
    <property type="protein sequence ID" value="QHT28131.1"/>
    <property type="molecule type" value="Genomic_DNA"/>
</dbReference>
<sequence>MQEYKIVYEDRTLTSWKINEYKTLDYVDLIDFCPVQNRLLHGDVFEYDSNTKKMNITHSCIRNAASMPGVLILENNKMYGKEKTKCLYKCLPDDKRIPPFLIPYEIKRLGFNKKMVNKYVNFKFLKWDSKHPIGMLTHTIGDVNVLENFYEYQLFCKSLYASIQNFNKCTTKSIKSLGYEPEIVLQNIVKQHPNIEDRRNNYVFTIDGKGTQDFDDAISIQQLDDGNIIISIYITNVCIWMDHLNLWESFANRISTIYLPDKKRPMLPTILSDILCSLRENQERIAFTMDLIINENKIIDIRYSNSLINVKKNYLYEEEALRNLEDYKFVLKTARGLLPNHKFINNIKTSHDLIAYLMVIMNHFCAKHFEPYNNGIYRGSVFHEVKNNIPKELPEDVYNFMKIWGTTSGQYVLGKSPHEVLELDAYIHITSPIRRLVDLLNLMNIQMNMKIYEYSDNAKDFYKFWINQIDYINTTMRAIRKVQTECTLLELCTNNPEIRSTKYDGYLFDKIVRNDGLFQYMCYIPGLKLVSKVNSQIDKQNFDCSLFQIFLFQDENKMKQKIRIHLLE</sequence>
<dbReference type="GO" id="GO:0003723">
    <property type="term" value="F:RNA binding"/>
    <property type="evidence" value="ECO:0007669"/>
    <property type="project" value="InterPro"/>
</dbReference>
<dbReference type="GO" id="GO:0000175">
    <property type="term" value="F:3'-5'-RNA exonuclease activity"/>
    <property type="evidence" value="ECO:0007669"/>
    <property type="project" value="TreeGrafter"/>
</dbReference>
<evidence type="ECO:0000313" key="2">
    <source>
        <dbReference type="EMBL" id="QHT28131.1"/>
    </source>
</evidence>
<feature type="domain" description="RNB" evidence="1">
    <location>
        <begin position="195"/>
        <end position="451"/>
    </location>
</feature>
<dbReference type="PANTHER" id="PTHR23355:SF9">
    <property type="entry name" value="DIS3-LIKE EXONUCLEASE 2"/>
    <property type="match status" value="1"/>
</dbReference>
<dbReference type="GO" id="GO:0000932">
    <property type="term" value="C:P-body"/>
    <property type="evidence" value="ECO:0007669"/>
    <property type="project" value="TreeGrafter"/>
</dbReference>
<dbReference type="InterPro" id="IPR012340">
    <property type="entry name" value="NA-bd_OB-fold"/>
</dbReference>
<dbReference type="AlphaFoldDB" id="A0A6C0EHN7"/>
<dbReference type="PANTHER" id="PTHR23355">
    <property type="entry name" value="RIBONUCLEASE"/>
    <property type="match status" value="1"/>
</dbReference>
<accession>A0A6C0EHN7</accession>
<proteinExistence type="predicted"/>
<dbReference type="SMART" id="SM00955">
    <property type="entry name" value="RNB"/>
    <property type="match status" value="1"/>
</dbReference>
<dbReference type="SUPFAM" id="SSF50249">
    <property type="entry name" value="Nucleic acid-binding proteins"/>
    <property type="match status" value="1"/>
</dbReference>
<organism evidence="2">
    <name type="scientific">viral metagenome</name>
    <dbReference type="NCBI Taxonomy" id="1070528"/>
    <lineage>
        <taxon>unclassified sequences</taxon>
        <taxon>metagenomes</taxon>
        <taxon>organismal metagenomes</taxon>
    </lineage>
</organism>
<evidence type="ECO:0000259" key="1">
    <source>
        <dbReference type="SMART" id="SM00955"/>
    </source>
</evidence>
<dbReference type="InterPro" id="IPR001900">
    <property type="entry name" value="RNase_II/R"/>
</dbReference>
<name>A0A6C0EHN7_9ZZZZ</name>
<protein>
    <recommendedName>
        <fullName evidence="1">RNB domain-containing protein</fullName>
    </recommendedName>
</protein>
<dbReference type="InterPro" id="IPR050180">
    <property type="entry name" value="RNR_Ribonuclease"/>
</dbReference>